<reference evidence="2 3" key="1">
    <citation type="journal article" date="2016" name="Nat. Commun.">
        <title>Thousands of microbial genomes shed light on interconnected biogeochemical processes in an aquifer system.</title>
        <authorList>
            <person name="Anantharaman K."/>
            <person name="Brown C.T."/>
            <person name="Hug L.A."/>
            <person name="Sharon I."/>
            <person name="Castelle C.J."/>
            <person name="Probst A.J."/>
            <person name="Thomas B.C."/>
            <person name="Singh A."/>
            <person name="Wilkins M.J."/>
            <person name="Karaoz U."/>
            <person name="Brodie E.L."/>
            <person name="Williams K.H."/>
            <person name="Hubbard S.S."/>
            <person name="Banfield J.F."/>
        </authorList>
    </citation>
    <scope>NUCLEOTIDE SEQUENCE [LARGE SCALE GENOMIC DNA]</scope>
</reference>
<organism evidence="2 3">
    <name type="scientific">Candidatus Zambryskibacteria bacterium RIFCSPLOWO2_01_FULL_45_21</name>
    <dbReference type="NCBI Taxonomy" id="1802761"/>
    <lineage>
        <taxon>Bacteria</taxon>
        <taxon>Candidatus Zambryskiibacteriota</taxon>
    </lineage>
</organism>
<evidence type="ECO:0000313" key="2">
    <source>
        <dbReference type="EMBL" id="OHB03800.1"/>
    </source>
</evidence>
<sequence length="178" mass="19278">MTRFSRFLALFGLIVAFSMAACQNDLTAPSVAQDDVIMAASSDNATTVTNDSHWETWHIGTFFLCDGSRVSSGYYDVHLQSTYRERADGSVDVRYHINSARARGTSDTGVEYVLQQVGNGTQEYIPGGATITVETQNFRLLSPGPDANLLLTYKLTILVGGGSPPVVTFELVKNLCVG</sequence>
<evidence type="ECO:0000256" key="1">
    <source>
        <dbReference type="SAM" id="SignalP"/>
    </source>
</evidence>
<dbReference type="PROSITE" id="PS51257">
    <property type="entry name" value="PROKAR_LIPOPROTEIN"/>
    <property type="match status" value="1"/>
</dbReference>
<feature type="chain" id="PRO_5009584656" evidence="1">
    <location>
        <begin position="21"/>
        <end position="178"/>
    </location>
</feature>
<protein>
    <submittedName>
        <fullName evidence="2">Uncharacterized protein</fullName>
    </submittedName>
</protein>
<dbReference type="EMBL" id="MHWE01000013">
    <property type="protein sequence ID" value="OHB03800.1"/>
    <property type="molecule type" value="Genomic_DNA"/>
</dbReference>
<proteinExistence type="predicted"/>
<feature type="signal peptide" evidence="1">
    <location>
        <begin position="1"/>
        <end position="20"/>
    </location>
</feature>
<name>A0A1G2U4F7_9BACT</name>
<evidence type="ECO:0000313" key="3">
    <source>
        <dbReference type="Proteomes" id="UP000176800"/>
    </source>
</evidence>
<comment type="caution">
    <text evidence="2">The sequence shown here is derived from an EMBL/GenBank/DDBJ whole genome shotgun (WGS) entry which is preliminary data.</text>
</comment>
<dbReference type="Proteomes" id="UP000176800">
    <property type="component" value="Unassembled WGS sequence"/>
</dbReference>
<accession>A0A1G2U4F7</accession>
<dbReference type="AlphaFoldDB" id="A0A1G2U4F7"/>
<keyword evidence="1" id="KW-0732">Signal</keyword>
<gene>
    <name evidence="2" type="ORF">A3B14_03860</name>
</gene>